<proteinExistence type="inferred from homology"/>
<accession>A0A7W4Z663</accession>
<sequence length="998" mass="108842">MNADFITLFLLGSVYLIILFAIAYAAEQRVLADWLNRHPATYVLSLGVFVSAYGIYGVVDQAQDAGYSYMNYYLGTATAFIVYPLLIAPLMRICQSYRLGSLADLLTFRFRSQVAGSVVTLFMLVAMLPLMTLQIQAVSESMQVLSGRPENLADSRQQRDLLAFLFCVVIIVFAILFGSRHLNSRESHRGLVTAIAFESVVKLVALSLTGIFSVIYVFGSFENMQSWLAGQEDLISALNQPAGGDTTRMALVMFFASAVCLPHVFHLVFAENPNARNLRIASWAVPLYLLLISLPVFPILWAGEAQGTGAPAQYYSLIIGKESGHNWLSYVTFIGGLSAASGVIIVATLALANMSLNHLILPLYQPDNKVDIYHWLLRTRQLLIAVIIAAGFLFYFATPDSNTLSQLAIAAVSGCVQFFPGALAILYWPHANSYGFISGLAAGFAVWALGSLATLVDLVDSSLLLSFYVGSLPEESNWVAVVALSLTANALVFIAVSLLTNTRDEERIAAEVCTLDDLNRPVRQILDLRDAAEMQQRLAYALGDNVAHREVARALEELQLNPDERRPYALRRLRDRIEINLSALMGPGVAKSLVDQQLPYASDPSASSEDITFIESRLELYNAHLTGLAADLNNLRRYHRQTLDELPIGLCSLGSDGEILMWNRAMSDISGIASDDITGSRLTDLADDWQTLLQEFQASSDLHWRKHTLETDQHARILNLHKAAVDPLARSEQVIIVEDVTDTHLMENKLTHQERLASIGRLAAGVAHEIGNPVTGIACLAQNLLYDSEEPEVLESADQIIKQTQRITGIVQSLVNFAHQGRDNQSTQIEAVDIRHCINEAIQLLSLDREATQVEFSNRCPNGALAAAETQRLIQVLINLLANARDASDPGGVIVVDAEPVTPTPEQAADTIAPSAIKLSVCDNGSGIPAHALEKIFEPFFTTKEPGKGTGLGLALVYNIIEDLNGDISIESPVADTGRGTCVHITLPAYQTGGASPV</sequence>
<comment type="subcellular location">
    <subcellularLocation>
        <location evidence="2">Membrane</location>
        <topology evidence="2">Multi-pass membrane protein</topology>
    </subcellularLocation>
</comment>
<keyword evidence="7 14" id="KW-0812">Transmembrane</keyword>
<evidence type="ECO:0000256" key="6">
    <source>
        <dbReference type="ARBA" id="ARBA00022679"/>
    </source>
</evidence>
<evidence type="ECO:0000313" key="17">
    <source>
        <dbReference type="EMBL" id="MBB3046606.1"/>
    </source>
</evidence>
<feature type="transmembrane region" description="Helical" evidence="14">
    <location>
        <begin position="327"/>
        <end position="352"/>
    </location>
</feature>
<evidence type="ECO:0000256" key="2">
    <source>
        <dbReference type="ARBA" id="ARBA00004141"/>
    </source>
</evidence>
<name>A0A7W4Z663_9GAMM</name>
<dbReference type="InterPro" id="IPR005467">
    <property type="entry name" value="His_kinase_dom"/>
</dbReference>
<dbReference type="InterPro" id="IPR035965">
    <property type="entry name" value="PAS-like_dom_sf"/>
</dbReference>
<keyword evidence="18" id="KW-1185">Reference proteome</keyword>
<dbReference type="Gene3D" id="1.10.287.130">
    <property type="match status" value="1"/>
</dbReference>
<feature type="transmembrane region" description="Helical" evidence="14">
    <location>
        <begin position="6"/>
        <end position="27"/>
    </location>
</feature>
<dbReference type="GO" id="GO:0016020">
    <property type="term" value="C:membrane"/>
    <property type="evidence" value="ECO:0007669"/>
    <property type="project" value="UniProtKB-SubCell"/>
</dbReference>
<evidence type="ECO:0000256" key="3">
    <source>
        <dbReference type="ARBA" id="ARBA00006434"/>
    </source>
</evidence>
<feature type="transmembrane region" description="Helical" evidence="14">
    <location>
        <begin position="249"/>
        <end position="269"/>
    </location>
</feature>
<dbReference type="NCBIfam" id="TIGR00229">
    <property type="entry name" value="sensory_box"/>
    <property type="match status" value="1"/>
</dbReference>
<reference evidence="17 18" key="1">
    <citation type="submission" date="2020-08" db="EMBL/GenBank/DDBJ databases">
        <title>Genomic Encyclopedia of Type Strains, Phase III (KMG-III): the genomes of soil and plant-associated and newly described type strains.</title>
        <authorList>
            <person name="Whitman W."/>
        </authorList>
    </citation>
    <scope>NUCLEOTIDE SEQUENCE [LARGE SCALE GENOMIC DNA]</scope>
    <source>
        <strain evidence="17 18">CECT 8654</strain>
    </source>
</reference>
<dbReference type="PANTHER" id="PTHR43065:SF10">
    <property type="entry name" value="PEROXIDE STRESS-ACTIVATED HISTIDINE KINASE MAK3"/>
    <property type="match status" value="1"/>
</dbReference>
<dbReference type="PROSITE" id="PS50112">
    <property type="entry name" value="PAS"/>
    <property type="match status" value="1"/>
</dbReference>
<feature type="transmembrane region" description="Helical" evidence="14">
    <location>
        <begin position="39"/>
        <end position="59"/>
    </location>
</feature>
<dbReference type="GO" id="GO:0000155">
    <property type="term" value="F:phosphorelay sensor kinase activity"/>
    <property type="evidence" value="ECO:0007669"/>
    <property type="project" value="InterPro"/>
</dbReference>
<feature type="transmembrane region" description="Helical" evidence="14">
    <location>
        <begin position="404"/>
        <end position="427"/>
    </location>
</feature>
<dbReference type="InterPro" id="IPR003594">
    <property type="entry name" value="HATPase_dom"/>
</dbReference>
<feature type="transmembrane region" description="Helical" evidence="14">
    <location>
        <begin position="71"/>
        <end position="93"/>
    </location>
</feature>
<dbReference type="PRINTS" id="PR00344">
    <property type="entry name" value="BCTRLSENSOR"/>
</dbReference>
<feature type="transmembrane region" description="Helical" evidence="14">
    <location>
        <begin position="114"/>
        <end position="135"/>
    </location>
</feature>
<dbReference type="InterPro" id="IPR038377">
    <property type="entry name" value="Na/Glc_symporter_sf"/>
</dbReference>
<dbReference type="PANTHER" id="PTHR43065">
    <property type="entry name" value="SENSOR HISTIDINE KINASE"/>
    <property type="match status" value="1"/>
</dbReference>
<dbReference type="RefSeq" id="WP_183409291.1">
    <property type="nucleotide sequence ID" value="NZ_JACHWY010000001.1"/>
</dbReference>
<evidence type="ECO:0000259" key="15">
    <source>
        <dbReference type="PROSITE" id="PS50109"/>
    </source>
</evidence>
<evidence type="ECO:0000256" key="5">
    <source>
        <dbReference type="ARBA" id="ARBA00022553"/>
    </source>
</evidence>
<feature type="transmembrane region" description="Helical" evidence="14">
    <location>
        <begin position="382"/>
        <end position="398"/>
    </location>
</feature>
<dbReference type="PROSITE" id="PS50283">
    <property type="entry name" value="NA_SOLUT_SYMP_3"/>
    <property type="match status" value="1"/>
</dbReference>
<dbReference type="SUPFAM" id="SSF55874">
    <property type="entry name" value="ATPase domain of HSP90 chaperone/DNA topoisomerase II/histidine kinase"/>
    <property type="match status" value="1"/>
</dbReference>
<gene>
    <name evidence="17" type="ORF">FHR99_000842</name>
</gene>
<evidence type="ECO:0000256" key="11">
    <source>
        <dbReference type="ARBA" id="ARBA00022989"/>
    </source>
</evidence>
<dbReference type="SUPFAM" id="SSF55785">
    <property type="entry name" value="PYP-like sensor domain (PAS domain)"/>
    <property type="match status" value="1"/>
</dbReference>
<dbReference type="SMART" id="SM00388">
    <property type="entry name" value="HisKA"/>
    <property type="match status" value="1"/>
</dbReference>
<dbReference type="GO" id="GO:0022857">
    <property type="term" value="F:transmembrane transporter activity"/>
    <property type="evidence" value="ECO:0007669"/>
    <property type="project" value="InterPro"/>
</dbReference>
<protein>
    <recommendedName>
        <fullName evidence="4">histidine kinase</fullName>
        <ecNumber evidence="4">2.7.13.3</ecNumber>
    </recommendedName>
</protein>
<dbReference type="Pfam" id="PF00512">
    <property type="entry name" value="HisKA"/>
    <property type="match status" value="1"/>
</dbReference>
<dbReference type="CDD" id="cd00075">
    <property type="entry name" value="HATPase"/>
    <property type="match status" value="1"/>
</dbReference>
<dbReference type="Gene3D" id="3.30.450.20">
    <property type="entry name" value="PAS domain"/>
    <property type="match status" value="1"/>
</dbReference>
<dbReference type="SMART" id="SM00091">
    <property type="entry name" value="PAS"/>
    <property type="match status" value="1"/>
</dbReference>
<dbReference type="EMBL" id="JACHWY010000001">
    <property type="protein sequence ID" value="MBB3046606.1"/>
    <property type="molecule type" value="Genomic_DNA"/>
</dbReference>
<dbReference type="InterPro" id="IPR004358">
    <property type="entry name" value="Sig_transdc_His_kin-like_C"/>
</dbReference>
<feature type="transmembrane region" description="Helical" evidence="14">
    <location>
        <begin position="281"/>
        <end position="301"/>
    </location>
</feature>
<evidence type="ECO:0000256" key="1">
    <source>
        <dbReference type="ARBA" id="ARBA00000085"/>
    </source>
</evidence>
<keyword evidence="6" id="KW-0808">Transferase</keyword>
<evidence type="ECO:0000256" key="14">
    <source>
        <dbReference type="SAM" id="Phobius"/>
    </source>
</evidence>
<keyword evidence="9" id="KW-0418">Kinase</keyword>
<dbReference type="InterPro" id="IPR000014">
    <property type="entry name" value="PAS"/>
</dbReference>
<dbReference type="Gene3D" id="1.20.1730.10">
    <property type="entry name" value="Sodium/glucose cotransporter"/>
    <property type="match status" value="1"/>
</dbReference>
<feature type="domain" description="Histidine kinase" evidence="15">
    <location>
        <begin position="765"/>
        <end position="991"/>
    </location>
</feature>
<dbReference type="AlphaFoldDB" id="A0A7W4Z663"/>
<feature type="transmembrane region" description="Helical" evidence="14">
    <location>
        <begin position="161"/>
        <end position="179"/>
    </location>
</feature>
<dbReference type="SMART" id="SM00387">
    <property type="entry name" value="HATPase_c"/>
    <property type="match status" value="1"/>
</dbReference>
<dbReference type="Proteomes" id="UP000537130">
    <property type="component" value="Unassembled WGS sequence"/>
</dbReference>
<dbReference type="InterPro" id="IPR036890">
    <property type="entry name" value="HATPase_C_sf"/>
</dbReference>
<dbReference type="InterPro" id="IPR036097">
    <property type="entry name" value="HisK_dim/P_sf"/>
</dbReference>
<dbReference type="GO" id="GO:0005524">
    <property type="term" value="F:ATP binding"/>
    <property type="evidence" value="ECO:0007669"/>
    <property type="project" value="UniProtKB-KW"/>
</dbReference>
<evidence type="ECO:0000256" key="10">
    <source>
        <dbReference type="ARBA" id="ARBA00022840"/>
    </source>
</evidence>
<dbReference type="CDD" id="cd10322">
    <property type="entry name" value="SLC5sbd"/>
    <property type="match status" value="1"/>
</dbReference>
<feature type="domain" description="PAS" evidence="16">
    <location>
        <begin position="635"/>
        <end position="679"/>
    </location>
</feature>
<evidence type="ECO:0000256" key="8">
    <source>
        <dbReference type="ARBA" id="ARBA00022741"/>
    </source>
</evidence>
<dbReference type="Gene3D" id="3.30.565.10">
    <property type="entry name" value="Histidine kinase-like ATPase, C-terminal domain"/>
    <property type="match status" value="1"/>
</dbReference>
<keyword evidence="8" id="KW-0547">Nucleotide-binding</keyword>
<evidence type="ECO:0000256" key="12">
    <source>
        <dbReference type="ARBA" id="ARBA00023012"/>
    </source>
</evidence>
<evidence type="ECO:0000313" key="18">
    <source>
        <dbReference type="Proteomes" id="UP000537130"/>
    </source>
</evidence>
<keyword evidence="12" id="KW-0902">Two-component regulatory system</keyword>
<keyword evidence="13 14" id="KW-0472">Membrane</keyword>
<organism evidence="17 18">
    <name type="scientific">Litorivivens lipolytica</name>
    <dbReference type="NCBI Taxonomy" id="1524264"/>
    <lineage>
        <taxon>Bacteria</taxon>
        <taxon>Pseudomonadati</taxon>
        <taxon>Pseudomonadota</taxon>
        <taxon>Gammaproteobacteria</taxon>
        <taxon>Litorivivens</taxon>
    </lineage>
</organism>
<dbReference type="SUPFAM" id="SSF47384">
    <property type="entry name" value="Homodimeric domain of signal transducing histidine kinase"/>
    <property type="match status" value="1"/>
</dbReference>
<keyword evidence="5" id="KW-0597">Phosphoprotein</keyword>
<evidence type="ECO:0000256" key="4">
    <source>
        <dbReference type="ARBA" id="ARBA00012438"/>
    </source>
</evidence>
<feature type="transmembrane region" description="Helical" evidence="14">
    <location>
        <begin position="434"/>
        <end position="456"/>
    </location>
</feature>
<evidence type="ECO:0000256" key="13">
    <source>
        <dbReference type="ARBA" id="ARBA00023136"/>
    </source>
</evidence>
<dbReference type="PROSITE" id="PS50109">
    <property type="entry name" value="HIS_KIN"/>
    <property type="match status" value="1"/>
</dbReference>
<dbReference type="InterPro" id="IPR003661">
    <property type="entry name" value="HisK_dim/P_dom"/>
</dbReference>
<feature type="transmembrane region" description="Helical" evidence="14">
    <location>
        <begin position="191"/>
        <end position="218"/>
    </location>
</feature>
<dbReference type="InterPro" id="IPR001734">
    <property type="entry name" value="Na/solute_symporter"/>
</dbReference>
<evidence type="ECO:0000256" key="9">
    <source>
        <dbReference type="ARBA" id="ARBA00022777"/>
    </source>
</evidence>
<evidence type="ECO:0000256" key="7">
    <source>
        <dbReference type="ARBA" id="ARBA00022692"/>
    </source>
</evidence>
<feature type="transmembrane region" description="Helical" evidence="14">
    <location>
        <begin position="476"/>
        <end position="499"/>
    </location>
</feature>
<comment type="catalytic activity">
    <reaction evidence="1">
        <text>ATP + protein L-histidine = ADP + protein N-phospho-L-histidine.</text>
        <dbReference type="EC" id="2.7.13.3"/>
    </reaction>
</comment>
<keyword evidence="11 14" id="KW-1133">Transmembrane helix</keyword>
<dbReference type="CDD" id="cd00082">
    <property type="entry name" value="HisKA"/>
    <property type="match status" value="1"/>
</dbReference>
<keyword evidence="10" id="KW-0067">ATP-binding</keyword>
<dbReference type="Pfam" id="PF02518">
    <property type="entry name" value="HATPase_c"/>
    <property type="match status" value="1"/>
</dbReference>
<dbReference type="EC" id="2.7.13.3" evidence="4"/>
<comment type="similarity">
    <text evidence="3">Belongs to the sodium:solute symporter (SSF) (TC 2.A.21) family.</text>
</comment>
<evidence type="ECO:0000259" key="16">
    <source>
        <dbReference type="PROSITE" id="PS50112"/>
    </source>
</evidence>
<comment type="caution">
    <text evidence="17">The sequence shown here is derived from an EMBL/GenBank/DDBJ whole genome shotgun (WGS) entry which is preliminary data.</text>
</comment>